<accession>A0A9J6NZ93</accession>
<keyword evidence="4" id="KW-1185">Reference proteome</keyword>
<dbReference type="Proteomes" id="UP001056429">
    <property type="component" value="Unassembled WGS sequence"/>
</dbReference>
<sequence length="318" mass="36801">MNILITGGFGYLGSYCAELFYREGVNVTLLGRRIPDYMKIWSEKFETILGDITDINLIEKIKKRKFDCVVHFAAANENVCLNNSKQAITVNAFGTKNMLNICKEKGINKFIYISTFHVYGSQKNNTVINEKCCPNPINDYGITHYFGELYCKQYSKYSNINCVVLRPSNFYTGPLFNEINRWSLVPNNFIKQIVDNKKIIINSSGKQIRNFISILDLYNAIKLSFEDQISKFEIFNVGGEKNYSINEIADLTVEIYEKIFKNEEITILHTNKVVKENIIQYVYDISKVKLMGYKSINNVKQEIKKTIELYFNIDISVQ</sequence>
<reference evidence="3" key="1">
    <citation type="journal article" date="2021" name="mSystems">
        <title>Bacteria and Archaea Synergistically Convert Glycine Betaine to Biogenic Methane in the Formosa Cold Seep of the South China Sea.</title>
        <authorList>
            <person name="Li L."/>
            <person name="Zhang W."/>
            <person name="Zhang S."/>
            <person name="Song L."/>
            <person name="Sun Q."/>
            <person name="Zhang H."/>
            <person name="Xiang H."/>
            <person name="Dong X."/>
        </authorList>
    </citation>
    <scope>NUCLEOTIDE SEQUENCE</scope>
    <source>
        <strain evidence="3">ZWT</strain>
    </source>
</reference>
<evidence type="ECO:0000313" key="3">
    <source>
        <dbReference type="EMBL" id="MCM1989302.1"/>
    </source>
</evidence>
<proteinExistence type="inferred from homology"/>
<protein>
    <submittedName>
        <fullName evidence="3">NAD(P)-dependent oxidoreductase</fullName>
    </submittedName>
</protein>
<gene>
    <name evidence="3" type="ORF">KDK92_06085</name>
</gene>
<name>A0A9J6NZ93_9CLOT</name>
<organism evidence="3 4">
    <name type="scientific">Oceanirhabdus seepicola</name>
    <dbReference type="NCBI Taxonomy" id="2828781"/>
    <lineage>
        <taxon>Bacteria</taxon>
        <taxon>Bacillati</taxon>
        <taxon>Bacillota</taxon>
        <taxon>Clostridia</taxon>
        <taxon>Eubacteriales</taxon>
        <taxon>Clostridiaceae</taxon>
        <taxon>Oceanirhabdus</taxon>
    </lineage>
</organism>
<dbReference type="PANTHER" id="PTHR43000">
    <property type="entry name" value="DTDP-D-GLUCOSE 4,6-DEHYDRATASE-RELATED"/>
    <property type="match status" value="1"/>
</dbReference>
<dbReference type="RefSeq" id="WP_250858301.1">
    <property type="nucleotide sequence ID" value="NZ_JAGSOJ010000001.1"/>
</dbReference>
<feature type="domain" description="NAD-dependent epimerase/dehydratase" evidence="2">
    <location>
        <begin position="3"/>
        <end position="238"/>
    </location>
</feature>
<dbReference type="Gene3D" id="3.40.50.720">
    <property type="entry name" value="NAD(P)-binding Rossmann-like Domain"/>
    <property type="match status" value="1"/>
</dbReference>
<dbReference type="InterPro" id="IPR001509">
    <property type="entry name" value="Epimerase_deHydtase"/>
</dbReference>
<evidence type="ECO:0000256" key="1">
    <source>
        <dbReference type="ARBA" id="ARBA00007637"/>
    </source>
</evidence>
<comment type="similarity">
    <text evidence="1">Belongs to the NAD(P)-dependent epimerase/dehydratase family.</text>
</comment>
<comment type="caution">
    <text evidence="3">The sequence shown here is derived from an EMBL/GenBank/DDBJ whole genome shotgun (WGS) entry which is preliminary data.</text>
</comment>
<dbReference type="InterPro" id="IPR036291">
    <property type="entry name" value="NAD(P)-bd_dom_sf"/>
</dbReference>
<dbReference type="CDD" id="cd08946">
    <property type="entry name" value="SDR_e"/>
    <property type="match status" value="1"/>
</dbReference>
<evidence type="ECO:0000313" key="4">
    <source>
        <dbReference type="Proteomes" id="UP001056429"/>
    </source>
</evidence>
<dbReference type="SUPFAM" id="SSF51735">
    <property type="entry name" value="NAD(P)-binding Rossmann-fold domains"/>
    <property type="match status" value="1"/>
</dbReference>
<dbReference type="Pfam" id="PF01370">
    <property type="entry name" value="Epimerase"/>
    <property type="match status" value="1"/>
</dbReference>
<dbReference type="EMBL" id="JAGSOJ010000001">
    <property type="protein sequence ID" value="MCM1989302.1"/>
    <property type="molecule type" value="Genomic_DNA"/>
</dbReference>
<evidence type="ECO:0000259" key="2">
    <source>
        <dbReference type="Pfam" id="PF01370"/>
    </source>
</evidence>
<dbReference type="AlphaFoldDB" id="A0A9J6NZ93"/>
<reference evidence="3" key="2">
    <citation type="submission" date="2021-04" db="EMBL/GenBank/DDBJ databases">
        <authorList>
            <person name="Dong X."/>
        </authorList>
    </citation>
    <scope>NUCLEOTIDE SEQUENCE</scope>
    <source>
        <strain evidence="3">ZWT</strain>
    </source>
</reference>